<organism evidence="2 3">
    <name type="scientific">Monoraphidium neglectum</name>
    <dbReference type="NCBI Taxonomy" id="145388"/>
    <lineage>
        <taxon>Eukaryota</taxon>
        <taxon>Viridiplantae</taxon>
        <taxon>Chlorophyta</taxon>
        <taxon>core chlorophytes</taxon>
        <taxon>Chlorophyceae</taxon>
        <taxon>CS clade</taxon>
        <taxon>Sphaeropleales</taxon>
        <taxon>Selenastraceae</taxon>
        <taxon>Monoraphidium</taxon>
    </lineage>
</organism>
<dbReference type="STRING" id="145388.A0A0D2KCP0"/>
<reference evidence="2 3" key="1">
    <citation type="journal article" date="2013" name="BMC Genomics">
        <title>Reconstruction of the lipid metabolism for the microalga Monoraphidium neglectum from its genome sequence reveals characteristics suitable for biofuel production.</title>
        <authorList>
            <person name="Bogen C."/>
            <person name="Al-Dilaimi A."/>
            <person name="Albersmeier A."/>
            <person name="Wichmann J."/>
            <person name="Grundmann M."/>
            <person name="Rupp O."/>
            <person name="Lauersen K.J."/>
            <person name="Blifernez-Klassen O."/>
            <person name="Kalinowski J."/>
            <person name="Goesmann A."/>
            <person name="Mussgnug J.H."/>
            <person name="Kruse O."/>
        </authorList>
    </citation>
    <scope>NUCLEOTIDE SEQUENCE [LARGE SCALE GENOMIC DNA]</scope>
    <source>
        <strain evidence="2 3">SAG 48.87</strain>
    </source>
</reference>
<dbReference type="GO" id="GO:0051082">
    <property type="term" value="F:unfolded protein binding"/>
    <property type="evidence" value="ECO:0007669"/>
    <property type="project" value="TreeGrafter"/>
</dbReference>
<evidence type="ECO:0000256" key="1">
    <source>
        <dbReference type="SAM" id="MobiDB-lite"/>
    </source>
</evidence>
<dbReference type="AlphaFoldDB" id="A0A0D2KCP0"/>
<evidence type="ECO:0008006" key="4">
    <source>
        <dbReference type="Google" id="ProtNLM"/>
    </source>
</evidence>
<proteinExistence type="predicted"/>
<dbReference type="SUPFAM" id="SSF49764">
    <property type="entry name" value="HSP20-like chaperones"/>
    <property type="match status" value="1"/>
</dbReference>
<dbReference type="EMBL" id="KK100228">
    <property type="protein sequence ID" value="KIZ07853.1"/>
    <property type="molecule type" value="Genomic_DNA"/>
</dbReference>
<dbReference type="Proteomes" id="UP000054498">
    <property type="component" value="Unassembled WGS sequence"/>
</dbReference>
<dbReference type="RefSeq" id="XP_013906872.1">
    <property type="nucleotide sequence ID" value="XM_014051418.1"/>
</dbReference>
<feature type="region of interest" description="Disordered" evidence="1">
    <location>
        <begin position="50"/>
        <end position="90"/>
    </location>
</feature>
<dbReference type="GeneID" id="25726224"/>
<accession>A0A0D2KCP0</accession>
<dbReference type="OrthoDB" id="515366at2759"/>
<dbReference type="Gene3D" id="2.60.40.790">
    <property type="match status" value="1"/>
</dbReference>
<feature type="compositionally biased region" description="Low complexity" evidence="1">
    <location>
        <begin position="50"/>
        <end position="59"/>
    </location>
</feature>
<protein>
    <recommendedName>
        <fullName evidence="4">CS domain-containing protein</fullName>
    </recommendedName>
</protein>
<dbReference type="InterPro" id="IPR037898">
    <property type="entry name" value="NudC_fam"/>
</dbReference>
<dbReference type="PANTHER" id="PTHR12356">
    <property type="entry name" value="NUCLEAR MOVEMENT PROTEIN NUDC"/>
    <property type="match status" value="1"/>
</dbReference>
<dbReference type="GO" id="GO:0006457">
    <property type="term" value="P:protein folding"/>
    <property type="evidence" value="ECO:0007669"/>
    <property type="project" value="TreeGrafter"/>
</dbReference>
<dbReference type="GO" id="GO:0005737">
    <property type="term" value="C:cytoplasm"/>
    <property type="evidence" value="ECO:0007669"/>
    <property type="project" value="TreeGrafter"/>
</dbReference>
<dbReference type="PANTHER" id="PTHR12356:SF3">
    <property type="entry name" value="NUCLEAR MIGRATION PROTEIN NUDC"/>
    <property type="match status" value="1"/>
</dbReference>
<gene>
    <name evidence="2" type="ORF">MNEG_0106</name>
</gene>
<dbReference type="InterPro" id="IPR008978">
    <property type="entry name" value="HSP20-like_chaperone"/>
</dbReference>
<keyword evidence="3" id="KW-1185">Reference proteome</keyword>
<dbReference type="KEGG" id="mng:MNEG_0106"/>
<name>A0A0D2KCP0_9CHLO</name>
<sequence>MSTGTTKRDLAVIIRPDRLTISLTWAGRVLDGPLSKPVRASDACWALDGGSSGSDQGLLPRPPPWRGGAGSGGEAGGSSSGVLGPGRGAEAAPPEGCVDLMIVLPKAEGGRFWKSLFEGGPEKSHWELLHEAVHNEDDARWGPGVDDAGPEAQLLLEELLERQRMVADGSFDLERSFDDFRMVVGDNTL</sequence>
<evidence type="ECO:0000313" key="2">
    <source>
        <dbReference type="EMBL" id="KIZ07853.1"/>
    </source>
</evidence>
<evidence type="ECO:0000313" key="3">
    <source>
        <dbReference type="Proteomes" id="UP000054498"/>
    </source>
</evidence>
<feature type="compositionally biased region" description="Gly residues" evidence="1">
    <location>
        <begin position="67"/>
        <end position="87"/>
    </location>
</feature>